<evidence type="ECO:0000313" key="1">
    <source>
        <dbReference type="EMBL" id="KAL3959837.1"/>
    </source>
</evidence>
<reference evidence="1" key="1">
    <citation type="submission" date="2024-12" db="EMBL/GenBank/DDBJ databases">
        <title>Comparative genomics and development of molecular markers within Purpureocillium lilacinum and among Purpureocillium species.</title>
        <authorList>
            <person name="Yeh Z.-Y."/>
            <person name="Ni N.-T."/>
            <person name="Lo P.-H."/>
            <person name="Mushyakhwo K."/>
            <person name="Lin C.-F."/>
            <person name="Nai Y.-S."/>
        </authorList>
    </citation>
    <scope>NUCLEOTIDE SEQUENCE</scope>
    <source>
        <strain evidence="1">NCHU-NPUST-175</strain>
    </source>
</reference>
<evidence type="ECO:0000313" key="2">
    <source>
        <dbReference type="Proteomes" id="UP001638806"/>
    </source>
</evidence>
<name>A0ACC4DV96_PURLI</name>
<comment type="caution">
    <text evidence="1">The sequence shown here is derived from an EMBL/GenBank/DDBJ whole genome shotgun (WGS) entry which is preliminary data.</text>
</comment>
<protein>
    <submittedName>
        <fullName evidence="1">Uncharacterized protein</fullName>
    </submittedName>
</protein>
<dbReference type="EMBL" id="JBGNUJ010000004">
    <property type="protein sequence ID" value="KAL3959837.1"/>
    <property type="molecule type" value="Genomic_DNA"/>
</dbReference>
<proteinExistence type="predicted"/>
<gene>
    <name evidence="1" type="ORF">ACCO45_004954</name>
</gene>
<sequence>MFQGAHRRLQMTSCMIRRMTGNWVSPGAPTEPPVGPPTEPPVGTPAAPPGGTAAGQTAVAEGGLQVQSAPSVHCEVGDVSIEKARCFVWEKGRERGGTYLVVEPAREVGDPALLARLVQKWDGIVRDLTVENIGPKLVLHRGLAPPAFLMTGRENVSGF</sequence>
<dbReference type="Proteomes" id="UP001638806">
    <property type="component" value="Unassembled WGS sequence"/>
</dbReference>
<accession>A0ACC4DV96</accession>
<organism evidence="1 2">
    <name type="scientific">Purpureocillium lilacinum</name>
    <name type="common">Paecilomyces lilacinus</name>
    <dbReference type="NCBI Taxonomy" id="33203"/>
    <lineage>
        <taxon>Eukaryota</taxon>
        <taxon>Fungi</taxon>
        <taxon>Dikarya</taxon>
        <taxon>Ascomycota</taxon>
        <taxon>Pezizomycotina</taxon>
        <taxon>Sordariomycetes</taxon>
        <taxon>Hypocreomycetidae</taxon>
        <taxon>Hypocreales</taxon>
        <taxon>Ophiocordycipitaceae</taxon>
        <taxon>Purpureocillium</taxon>
    </lineage>
</organism>
<keyword evidence="2" id="KW-1185">Reference proteome</keyword>